<name>A0A8I6TM94_CIMLE</name>
<accession>A0A8I6TM94</accession>
<organism evidence="4 5">
    <name type="scientific">Cimex lectularius</name>
    <name type="common">Bed bug</name>
    <name type="synonym">Acanthia lectularia</name>
    <dbReference type="NCBI Taxonomy" id="79782"/>
    <lineage>
        <taxon>Eukaryota</taxon>
        <taxon>Metazoa</taxon>
        <taxon>Ecdysozoa</taxon>
        <taxon>Arthropoda</taxon>
        <taxon>Hexapoda</taxon>
        <taxon>Insecta</taxon>
        <taxon>Pterygota</taxon>
        <taxon>Neoptera</taxon>
        <taxon>Paraneoptera</taxon>
        <taxon>Hemiptera</taxon>
        <taxon>Heteroptera</taxon>
        <taxon>Panheteroptera</taxon>
        <taxon>Cimicomorpha</taxon>
        <taxon>Cimicidae</taxon>
        <taxon>Cimex</taxon>
    </lineage>
</organism>
<feature type="transmembrane region" description="Helical" evidence="2">
    <location>
        <begin position="692"/>
        <end position="714"/>
    </location>
</feature>
<feature type="chain" id="PRO_5035308650" evidence="3">
    <location>
        <begin position="22"/>
        <end position="786"/>
    </location>
</feature>
<evidence type="ECO:0000256" key="3">
    <source>
        <dbReference type="SAM" id="SignalP"/>
    </source>
</evidence>
<feature type="compositionally biased region" description="Basic residues" evidence="1">
    <location>
        <begin position="60"/>
        <end position="76"/>
    </location>
</feature>
<dbReference type="AlphaFoldDB" id="A0A8I6TM94"/>
<feature type="region of interest" description="Disordered" evidence="1">
    <location>
        <begin position="526"/>
        <end position="546"/>
    </location>
</feature>
<keyword evidence="3" id="KW-0732">Signal</keyword>
<keyword evidence="5" id="KW-1185">Reference proteome</keyword>
<proteinExistence type="predicted"/>
<sequence>MRLWTVFTLFLFFCLIPLSLQQDYDDTQLTAGESWRTGDTDKIVERKDEEVSEDEEMTKRIRSRNGNKRRRRRKRPRPTELPIEEVSDSEHVPEEQYGINLRKVSEEETTPEPEELPKRRTPKRRRRPHRRFPDPEYIYEREQEEAPKPPRRRRKGGRKRLKPVEVEEFPETTTLPEIPQYVSETNVLLHRENNMKEITTIPTITTSTSRRTSTTTTTTTTPTTAKSYEDVSENAVLKHYYEEEKDEHITIKNTSPQRSRQYIVKNNIKLSTDKIEQNDDKVFGNKIFDRRTLFSKSRRLPETSAILRKRVVPQKTEAETFNLHIINPLANLESNLYNKNASRNEIVSKVNIPIGISKLPESISPKSIIDKIKHRIIASSTEEPNYPKFEFERVNLEKHIYSQKSSRHTTEPSVQKQDVIKVFKKQETTTIVQTTLNEDKYVEETTIYTTESPSTNARLFDPSDKIDDTLNATNLNDSLLDLLKTESTRISKILELRNMTLDQLLEHRERGSSKFILSDMFDSKKANPEKNEELTSTTERDNKTEQIQFPEEEILGSFPKFLSDQIHKHTQHQKKEKSDENETGHTEHREPRVFESMPKFSTKLETPDKLNPTWRIIPNPRLKPVSIHGNFEEIKITDIIPENSNEIKEIYLLEDNDIAQGTKISDSFNTETVKSYNSINTFKQIPFSIKSAIIISGAILALAIFGFMSVLISCRVRQKKARIRAKQDILREHLKNEDFMTSQQSLSPVLNKHQRGPVFSQGIHSNTTSNRHYYLWRTLRKTFQYD</sequence>
<feature type="signal peptide" evidence="3">
    <location>
        <begin position="1"/>
        <end position="21"/>
    </location>
</feature>
<dbReference type="OrthoDB" id="6364622at2759"/>
<feature type="compositionally biased region" description="Basic and acidic residues" evidence="1">
    <location>
        <begin position="131"/>
        <end position="148"/>
    </location>
</feature>
<protein>
    <submittedName>
        <fullName evidence="4">Uncharacterized protein</fullName>
    </submittedName>
</protein>
<feature type="compositionally biased region" description="Basic and acidic residues" evidence="1">
    <location>
        <begin position="576"/>
        <end position="593"/>
    </location>
</feature>
<dbReference type="Proteomes" id="UP000494040">
    <property type="component" value="Unassembled WGS sequence"/>
</dbReference>
<dbReference type="GeneID" id="106670181"/>
<evidence type="ECO:0000256" key="1">
    <source>
        <dbReference type="SAM" id="MobiDB-lite"/>
    </source>
</evidence>
<feature type="region of interest" description="Disordered" evidence="1">
    <location>
        <begin position="40"/>
        <end position="167"/>
    </location>
</feature>
<keyword evidence="2" id="KW-1133">Transmembrane helix</keyword>
<feature type="region of interest" description="Disordered" evidence="1">
    <location>
        <begin position="567"/>
        <end position="594"/>
    </location>
</feature>
<feature type="compositionally biased region" description="Basic residues" evidence="1">
    <location>
        <begin position="149"/>
        <end position="161"/>
    </location>
</feature>
<reference evidence="4" key="1">
    <citation type="submission" date="2022-01" db="UniProtKB">
        <authorList>
            <consortium name="EnsemblMetazoa"/>
        </authorList>
    </citation>
    <scope>IDENTIFICATION</scope>
</reference>
<evidence type="ECO:0000313" key="5">
    <source>
        <dbReference type="Proteomes" id="UP000494040"/>
    </source>
</evidence>
<feature type="compositionally biased region" description="Basic and acidic residues" evidence="1">
    <location>
        <begin position="40"/>
        <end position="49"/>
    </location>
</feature>
<evidence type="ECO:0000256" key="2">
    <source>
        <dbReference type="SAM" id="Phobius"/>
    </source>
</evidence>
<dbReference type="EnsemblMetazoa" id="XM_024227180.1">
    <property type="protein sequence ID" value="XP_024082948.1"/>
    <property type="gene ID" value="LOC106670181"/>
</dbReference>
<dbReference type="KEGG" id="clec:106670181"/>
<keyword evidence="2" id="KW-0472">Membrane</keyword>
<feature type="compositionally biased region" description="Basic residues" evidence="1">
    <location>
        <begin position="119"/>
        <end position="130"/>
    </location>
</feature>
<evidence type="ECO:0000313" key="4">
    <source>
        <dbReference type="EnsemblMetazoa" id="XP_024082948.1"/>
    </source>
</evidence>
<feature type="compositionally biased region" description="Basic and acidic residues" evidence="1">
    <location>
        <begin position="526"/>
        <end position="544"/>
    </location>
</feature>
<dbReference type="RefSeq" id="XP_024082948.1">
    <property type="nucleotide sequence ID" value="XM_024227180.1"/>
</dbReference>
<keyword evidence="2" id="KW-0812">Transmembrane</keyword>